<dbReference type="STRING" id="661478.OP10G_1128"/>
<protein>
    <submittedName>
        <fullName evidence="1">Uncharacterized protein</fullName>
    </submittedName>
</protein>
<evidence type="ECO:0000313" key="2">
    <source>
        <dbReference type="Proteomes" id="UP000027982"/>
    </source>
</evidence>
<dbReference type="Proteomes" id="UP000027982">
    <property type="component" value="Chromosome"/>
</dbReference>
<proteinExistence type="predicted"/>
<gene>
    <name evidence="1" type="ORF">OP10G_1128</name>
</gene>
<accession>A0A068NLZ5</accession>
<keyword evidence="2" id="KW-1185">Reference proteome</keyword>
<reference evidence="1 2" key="1">
    <citation type="journal article" date="2014" name="PLoS ONE">
        <title>The first complete genome sequence of the class fimbriimonadia in the phylum armatimonadetes.</title>
        <authorList>
            <person name="Hu Z.Y."/>
            <person name="Wang Y.Z."/>
            <person name="Im W.T."/>
            <person name="Wang S.Y."/>
            <person name="Zhao G.P."/>
            <person name="Zheng H.J."/>
            <person name="Quan Z.X."/>
        </authorList>
    </citation>
    <scope>NUCLEOTIDE SEQUENCE [LARGE SCALE GENOMIC DNA]</scope>
    <source>
        <strain evidence="1">Gsoil 348</strain>
    </source>
</reference>
<dbReference type="RefSeq" id="WP_025226873.1">
    <property type="nucleotide sequence ID" value="NZ_CP007139.1"/>
</dbReference>
<dbReference type="AlphaFoldDB" id="A0A068NLZ5"/>
<evidence type="ECO:0000313" key="1">
    <source>
        <dbReference type="EMBL" id="AIE84496.1"/>
    </source>
</evidence>
<dbReference type="HOGENOM" id="CLU_2861169_0_0_0"/>
<sequence length="64" mass="7430">MLKKNQRVIRTSDKKEFKANGDSRITHMDEDGREWQETEYRAVAEDGSVVWVGESSLAKFKVLE</sequence>
<dbReference type="EMBL" id="CP007139">
    <property type="protein sequence ID" value="AIE84496.1"/>
    <property type="molecule type" value="Genomic_DNA"/>
</dbReference>
<organism evidence="1 2">
    <name type="scientific">Fimbriimonas ginsengisoli Gsoil 348</name>
    <dbReference type="NCBI Taxonomy" id="661478"/>
    <lineage>
        <taxon>Bacteria</taxon>
        <taxon>Bacillati</taxon>
        <taxon>Armatimonadota</taxon>
        <taxon>Fimbriimonadia</taxon>
        <taxon>Fimbriimonadales</taxon>
        <taxon>Fimbriimonadaceae</taxon>
        <taxon>Fimbriimonas</taxon>
    </lineage>
</organism>
<name>A0A068NLZ5_FIMGI</name>
<dbReference type="KEGG" id="fgi:OP10G_1128"/>